<reference evidence="1 2" key="1">
    <citation type="submission" date="2021-01" db="EMBL/GenBank/DDBJ databases">
        <title>WGS of actinomycetes isolated from Thailand.</title>
        <authorList>
            <person name="Thawai C."/>
        </authorList>
    </citation>
    <scope>NUCLEOTIDE SEQUENCE [LARGE SCALE GENOMIC DNA]</scope>
    <source>
        <strain evidence="1 2">CA3R110</strain>
    </source>
</reference>
<comment type="caution">
    <text evidence="1">The sequence shown here is derived from an EMBL/GenBank/DDBJ whole genome shotgun (WGS) entry which is preliminary data.</text>
</comment>
<name>A0ABS1PSJ1_9ACTN</name>
<accession>A0ABS1PSJ1</accession>
<dbReference type="EMBL" id="JAERRG010000009">
    <property type="protein sequence ID" value="MBL1115401.1"/>
    <property type="molecule type" value="Genomic_DNA"/>
</dbReference>
<sequence>MKDAGEIVRSAIELRDVVIRIQREGRTAFVRRSEQESPSFRIIGHPTKQMSLDHLFKEETPPVYMENIAQAMAQADRAGEEVPVMIVYTEEEKKA</sequence>
<keyword evidence="2" id="KW-1185">Reference proteome</keyword>
<dbReference type="Proteomes" id="UP000621510">
    <property type="component" value="Unassembled WGS sequence"/>
</dbReference>
<evidence type="ECO:0000313" key="1">
    <source>
        <dbReference type="EMBL" id="MBL1115401.1"/>
    </source>
</evidence>
<organism evidence="1 2">
    <name type="scientific">Streptomyces endocoffeicus</name>
    <dbReference type="NCBI Taxonomy" id="2898945"/>
    <lineage>
        <taxon>Bacteria</taxon>
        <taxon>Bacillati</taxon>
        <taxon>Actinomycetota</taxon>
        <taxon>Actinomycetes</taxon>
        <taxon>Kitasatosporales</taxon>
        <taxon>Streptomycetaceae</taxon>
        <taxon>Streptomyces</taxon>
    </lineage>
</organism>
<evidence type="ECO:0000313" key="2">
    <source>
        <dbReference type="Proteomes" id="UP000621510"/>
    </source>
</evidence>
<protein>
    <submittedName>
        <fullName evidence="1">Uncharacterized protein</fullName>
    </submittedName>
</protein>
<gene>
    <name evidence="1" type="ORF">JK364_23810</name>
</gene>
<dbReference type="RefSeq" id="WP_201853193.1">
    <property type="nucleotide sequence ID" value="NZ_JAERRG010000009.1"/>
</dbReference>
<proteinExistence type="predicted"/>